<sequence>MFSHIMIGANDVEASKAFYDAILGAMGHKPGVMDAKGRCFYFTPSGVFAITKPLNNEPASHGNGSTIGFTADSPAAADAWHVAGLANGGTECEDPPGVRETPNGNLYLAYLRDPSGNKICALHRMG</sequence>
<dbReference type="Pfam" id="PF00903">
    <property type="entry name" value="Glyoxalase"/>
    <property type="match status" value="1"/>
</dbReference>
<dbReference type="RefSeq" id="WP_318954491.1">
    <property type="nucleotide sequence ID" value="NZ_CP137555.1"/>
</dbReference>
<dbReference type="KEGG" id="mpaf:R5R33_02510"/>
<evidence type="ECO:0000313" key="2">
    <source>
        <dbReference type="EMBL" id="WOX06031.1"/>
    </source>
</evidence>
<dbReference type="EMBL" id="CP137555">
    <property type="protein sequence ID" value="WOX06031.1"/>
    <property type="molecule type" value="Genomic_DNA"/>
</dbReference>
<feature type="domain" description="VOC" evidence="1">
    <location>
        <begin position="1"/>
        <end position="124"/>
    </location>
</feature>
<dbReference type="InterPro" id="IPR004360">
    <property type="entry name" value="Glyas_Fos-R_dOase_dom"/>
</dbReference>
<dbReference type="InterPro" id="IPR037523">
    <property type="entry name" value="VOC_core"/>
</dbReference>
<dbReference type="PANTHER" id="PTHR35006">
    <property type="entry name" value="GLYOXALASE FAMILY PROTEIN (AFU_ORTHOLOGUE AFUA_5G14830)"/>
    <property type="match status" value="1"/>
</dbReference>
<dbReference type="SUPFAM" id="SSF54593">
    <property type="entry name" value="Glyoxalase/Bleomycin resistance protein/Dihydroxybiphenyl dioxygenase"/>
    <property type="match status" value="1"/>
</dbReference>
<dbReference type="PANTHER" id="PTHR35006:SF1">
    <property type="entry name" value="BLL2941 PROTEIN"/>
    <property type="match status" value="1"/>
</dbReference>
<name>A0AAU0N0S5_9GAMM</name>
<dbReference type="PROSITE" id="PS51819">
    <property type="entry name" value="VOC"/>
    <property type="match status" value="1"/>
</dbReference>
<keyword evidence="3" id="KW-1185">Reference proteome</keyword>
<proteinExistence type="predicted"/>
<dbReference type="CDD" id="cd07262">
    <property type="entry name" value="VOC_like"/>
    <property type="match status" value="1"/>
</dbReference>
<dbReference type="Proteomes" id="UP001302477">
    <property type="component" value="Chromosome"/>
</dbReference>
<dbReference type="InterPro" id="IPR029068">
    <property type="entry name" value="Glyas_Bleomycin-R_OHBP_Dase"/>
</dbReference>
<organism evidence="2 3">
    <name type="scientific">Microbulbifer pacificus</name>
    <dbReference type="NCBI Taxonomy" id="407164"/>
    <lineage>
        <taxon>Bacteria</taxon>
        <taxon>Pseudomonadati</taxon>
        <taxon>Pseudomonadota</taxon>
        <taxon>Gammaproteobacteria</taxon>
        <taxon>Cellvibrionales</taxon>
        <taxon>Microbulbiferaceae</taxon>
        <taxon>Microbulbifer</taxon>
    </lineage>
</organism>
<evidence type="ECO:0000259" key="1">
    <source>
        <dbReference type="PROSITE" id="PS51819"/>
    </source>
</evidence>
<gene>
    <name evidence="2" type="ORF">R5R33_02510</name>
</gene>
<protein>
    <submittedName>
        <fullName evidence="2">VOC family protein</fullName>
    </submittedName>
</protein>
<dbReference type="Gene3D" id="3.10.180.10">
    <property type="entry name" value="2,3-Dihydroxybiphenyl 1,2-Dioxygenase, domain 1"/>
    <property type="match status" value="1"/>
</dbReference>
<reference evidence="2 3" key="1">
    <citation type="submission" date="2023-10" db="EMBL/GenBank/DDBJ databases">
        <title>Description of Microbulbifer bruguierae sp. nov., isolated from the sediments of mangrove plant Bruguiera sexangula and comparative genomic analyses of the genus Microbulbifer.</title>
        <authorList>
            <person name="Long M."/>
        </authorList>
    </citation>
    <scope>NUCLEOTIDE SEQUENCE [LARGE SCALE GENOMIC DNA]</scope>
    <source>
        <strain evidence="2 3">SPO729</strain>
    </source>
</reference>
<evidence type="ECO:0000313" key="3">
    <source>
        <dbReference type="Proteomes" id="UP001302477"/>
    </source>
</evidence>
<accession>A0AAU0N0S5</accession>
<dbReference type="AlphaFoldDB" id="A0AAU0N0S5"/>